<evidence type="ECO:0000256" key="2">
    <source>
        <dbReference type="SAM" id="MobiDB-lite"/>
    </source>
</evidence>
<evidence type="ECO:0000313" key="5">
    <source>
        <dbReference type="Proteomes" id="UP000177798"/>
    </source>
</evidence>
<reference evidence="5" key="1">
    <citation type="journal article" date="2017" name="Genome Biol. Evol.">
        <title>The complete genome sequence of the phytopathogenic fungus Sclerotinia sclerotiorum reveals insights into the genome architecture of broad host range pathogens.</title>
        <authorList>
            <person name="Derbyshire M."/>
            <person name="Denton-Giles M."/>
            <person name="Hegedus D."/>
            <person name="Seifbarghy S."/>
            <person name="Rollins J."/>
            <person name="van Kan J."/>
            <person name="Seidl M.F."/>
            <person name="Faino L."/>
            <person name="Mbengue M."/>
            <person name="Navaud O."/>
            <person name="Raffaele S."/>
            <person name="Hammond-Kosack K."/>
            <person name="Heard S."/>
            <person name="Oliver R."/>
        </authorList>
    </citation>
    <scope>NUCLEOTIDE SEQUENCE [LARGE SCALE GENOMIC DNA]</scope>
    <source>
        <strain evidence="5">ATCC 18683 / 1980 / Ss-1</strain>
    </source>
</reference>
<gene>
    <name evidence="4" type="ORF">sscle_01g001640</name>
</gene>
<feature type="region of interest" description="Disordered" evidence="2">
    <location>
        <begin position="76"/>
        <end position="98"/>
    </location>
</feature>
<dbReference type="SUPFAM" id="SSF51197">
    <property type="entry name" value="Clavaminate synthase-like"/>
    <property type="match status" value="1"/>
</dbReference>
<dbReference type="GO" id="GO:0008270">
    <property type="term" value="F:zinc ion binding"/>
    <property type="evidence" value="ECO:0007669"/>
    <property type="project" value="UniProtKB-KW"/>
</dbReference>
<dbReference type="AlphaFoldDB" id="A0A1D9PRS1"/>
<dbReference type="PROSITE" id="PS50157">
    <property type="entry name" value="ZINC_FINGER_C2H2_2"/>
    <property type="match status" value="1"/>
</dbReference>
<keyword evidence="1" id="KW-0479">Metal-binding</keyword>
<evidence type="ECO:0000256" key="1">
    <source>
        <dbReference type="PROSITE-ProRule" id="PRU00042"/>
    </source>
</evidence>
<name>A0A1D9PRS1_SCLS1</name>
<dbReference type="VEuPathDB" id="FungiDB:sscle_01g001640"/>
<feature type="domain" description="C2H2-type" evidence="3">
    <location>
        <begin position="41"/>
        <end position="71"/>
    </location>
</feature>
<evidence type="ECO:0000259" key="3">
    <source>
        <dbReference type="PROSITE" id="PS50157"/>
    </source>
</evidence>
<keyword evidence="1" id="KW-0862">Zinc</keyword>
<dbReference type="OrthoDB" id="5331193at2759"/>
<evidence type="ECO:0000313" key="4">
    <source>
        <dbReference type="EMBL" id="APA05394.1"/>
    </source>
</evidence>
<accession>A0A1D9PRS1</accession>
<sequence>METETSLASPEKRFKPCDCCDFNPMEWPWRNAILKIRKCMYRCVYCGKKFSPASRLRRHLKKSKGHEAQQFTIVSEDAGRPPRKNIHNSISKSKSNGRSYRASSLSTISAHEEQILHLEREAFDDNVIRTFQKLNLSTVHDISPEMKELWIKYNGRMPSKLDARRCWTDERPSDAKLFAATIEQIQNSSVTWTVIQRGEPTDEKKAIQAVAQLAFPDPWNPLKVLDLRLPILRNDIFMVPNDLVCSYGVDNLQVLLTPKYSWSQLHFDNADGLSSIIGKTGRKIFATFPNSPNNIRLFRSTLGKEAKLEEIGPSLEGGLTFTITSDDAIDLPGNCFHAVWTLEGGFLATLDFITPNTTKGYSRIISAGLDEFIGTMRQKDLFDWFLTSLEIAFKNEYVDDAVSAWIELLDRTTEWAYGHHEWSKKATDLCEEFLSSPASLDQICPCGGGQGKAFRQHFRDYHLLQVLHKRQHNKSNKPRKKLCR</sequence>
<organism evidence="4 5">
    <name type="scientific">Sclerotinia sclerotiorum (strain ATCC 18683 / 1980 / Ss-1)</name>
    <name type="common">White mold</name>
    <name type="synonym">Whetzelinia sclerotiorum</name>
    <dbReference type="NCBI Taxonomy" id="665079"/>
    <lineage>
        <taxon>Eukaryota</taxon>
        <taxon>Fungi</taxon>
        <taxon>Dikarya</taxon>
        <taxon>Ascomycota</taxon>
        <taxon>Pezizomycotina</taxon>
        <taxon>Leotiomycetes</taxon>
        <taxon>Helotiales</taxon>
        <taxon>Sclerotiniaceae</taxon>
        <taxon>Sclerotinia</taxon>
    </lineage>
</organism>
<feature type="compositionally biased region" description="Low complexity" evidence="2">
    <location>
        <begin position="87"/>
        <end position="96"/>
    </location>
</feature>
<dbReference type="EMBL" id="CP017814">
    <property type="protein sequence ID" value="APA05394.1"/>
    <property type="molecule type" value="Genomic_DNA"/>
</dbReference>
<dbReference type="InterPro" id="IPR013087">
    <property type="entry name" value="Znf_C2H2_type"/>
</dbReference>
<proteinExistence type="predicted"/>
<dbReference type="Proteomes" id="UP000177798">
    <property type="component" value="Chromosome 1"/>
</dbReference>
<keyword evidence="1" id="KW-0863">Zinc-finger</keyword>
<protein>
    <recommendedName>
        <fullName evidence="3">C2H2-type domain-containing protein</fullName>
    </recommendedName>
</protein>